<dbReference type="GO" id="GO:0045454">
    <property type="term" value="P:cell redox homeostasis"/>
    <property type="evidence" value="ECO:0007669"/>
    <property type="project" value="TreeGrafter"/>
</dbReference>
<dbReference type="HOGENOM" id="CLU_042529_5_0_1"/>
<dbReference type="Gene3D" id="3.40.30.10">
    <property type="entry name" value="Glutaredoxin"/>
    <property type="match status" value="1"/>
</dbReference>
<dbReference type="AlphaFoldDB" id="A0A0D1ZIN5"/>
<evidence type="ECO:0000256" key="8">
    <source>
        <dbReference type="ARBA" id="ARBA00038489"/>
    </source>
</evidence>
<dbReference type="InterPro" id="IPR036249">
    <property type="entry name" value="Thioredoxin-like_sf"/>
</dbReference>
<dbReference type="PANTHER" id="PTHR42801">
    <property type="entry name" value="THIOREDOXIN-DEPENDENT PEROXIDE REDUCTASE"/>
    <property type="match status" value="1"/>
</dbReference>
<dbReference type="Proteomes" id="UP000053599">
    <property type="component" value="Unassembled WGS sequence"/>
</dbReference>
<proteinExistence type="inferred from homology"/>
<dbReference type="OrthoDB" id="338622at2759"/>
<evidence type="ECO:0000256" key="5">
    <source>
        <dbReference type="ARBA" id="ARBA00023157"/>
    </source>
</evidence>
<dbReference type="SUPFAM" id="SSF52833">
    <property type="entry name" value="Thioredoxin-like"/>
    <property type="match status" value="1"/>
</dbReference>
<dbReference type="GO" id="GO:0034599">
    <property type="term" value="P:cellular response to oxidative stress"/>
    <property type="evidence" value="ECO:0007669"/>
    <property type="project" value="TreeGrafter"/>
</dbReference>
<evidence type="ECO:0000313" key="12">
    <source>
        <dbReference type="Proteomes" id="UP000053599"/>
    </source>
</evidence>
<dbReference type="STRING" id="1016849.A0A0D1ZIN5"/>
<evidence type="ECO:0000256" key="2">
    <source>
        <dbReference type="ARBA" id="ARBA00022559"/>
    </source>
</evidence>
<dbReference type="InterPro" id="IPR013766">
    <property type="entry name" value="Thioredoxin_domain"/>
</dbReference>
<dbReference type="PROSITE" id="PS51352">
    <property type="entry name" value="THIOREDOXIN_2"/>
    <property type="match status" value="1"/>
</dbReference>
<dbReference type="Pfam" id="PF00578">
    <property type="entry name" value="AhpC-TSA"/>
    <property type="match status" value="1"/>
</dbReference>
<feature type="domain" description="Thioredoxin" evidence="10">
    <location>
        <begin position="44"/>
        <end position="215"/>
    </location>
</feature>
<name>A0A0D1ZIN5_9EURO</name>
<evidence type="ECO:0000256" key="1">
    <source>
        <dbReference type="ARBA" id="ARBA00013017"/>
    </source>
</evidence>
<comment type="catalytic activity">
    <reaction evidence="9">
        <text>a hydroperoxide + [thioredoxin]-dithiol = an alcohol + [thioredoxin]-disulfide + H2O</text>
        <dbReference type="Rhea" id="RHEA:62620"/>
        <dbReference type="Rhea" id="RHEA-COMP:10698"/>
        <dbReference type="Rhea" id="RHEA-COMP:10700"/>
        <dbReference type="ChEBI" id="CHEBI:15377"/>
        <dbReference type="ChEBI" id="CHEBI:29950"/>
        <dbReference type="ChEBI" id="CHEBI:30879"/>
        <dbReference type="ChEBI" id="CHEBI:35924"/>
        <dbReference type="ChEBI" id="CHEBI:50058"/>
        <dbReference type="EC" id="1.11.1.24"/>
    </reaction>
</comment>
<evidence type="ECO:0000256" key="7">
    <source>
        <dbReference type="ARBA" id="ARBA00032824"/>
    </source>
</evidence>
<gene>
    <name evidence="11" type="ORF">PV11_02265</name>
</gene>
<keyword evidence="4" id="KW-0560">Oxidoreductase</keyword>
<accession>A0A0D1ZIN5</accession>
<keyword evidence="2" id="KW-0575">Peroxidase</keyword>
<dbReference type="GO" id="GO:0008379">
    <property type="term" value="F:thioredoxin peroxidase activity"/>
    <property type="evidence" value="ECO:0007669"/>
    <property type="project" value="TreeGrafter"/>
</dbReference>
<evidence type="ECO:0000256" key="9">
    <source>
        <dbReference type="ARBA" id="ARBA00049091"/>
    </source>
</evidence>
<keyword evidence="6" id="KW-0676">Redox-active center</keyword>
<protein>
    <recommendedName>
        <fullName evidence="1">thioredoxin-dependent peroxiredoxin</fullName>
        <ecNumber evidence="1">1.11.1.24</ecNumber>
    </recommendedName>
    <alternativeName>
        <fullName evidence="7">Thioredoxin peroxidase</fullName>
    </alternativeName>
</protein>
<evidence type="ECO:0000256" key="6">
    <source>
        <dbReference type="ARBA" id="ARBA00023284"/>
    </source>
</evidence>
<reference evidence="11 12" key="1">
    <citation type="submission" date="2015-01" db="EMBL/GenBank/DDBJ databases">
        <title>The Genome Sequence of Exophiala sideris CBS121828.</title>
        <authorList>
            <consortium name="The Broad Institute Genomics Platform"/>
            <person name="Cuomo C."/>
            <person name="de Hoog S."/>
            <person name="Gorbushina A."/>
            <person name="Stielow B."/>
            <person name="Teixiera M."/>
            <person name="Abouelleil A."/>
            <person name="Chapman S.B."/>
            <person name="Priest M."/>
            <person name="Young S.K."/>
            <person name="Wortman J."/>
            <person name="Nusbaum C."/>
            <person name="Birren B."/>
        </authorList>
    </citation>
    <scope>NUCLEOTIDE SEQUENCE [LARGE SCALE GENOMIC DNA]</scope>
    <source>
        <strain evidence="11 12">CBS 121828</strain>
    </source>
</reference>
<dbReference type="CDD" id="cd02970">
    <property type="entry name" value="PRX_like2"/>
    <property type="match status" value="1"/>
</dbReference>
<dbReference type="InterPro" id="IPR000866">
    <property type="entry name" value="AhpC/TSA"/>
</dbReference>
<evidence type="ECO:0000256" key="3">
    <source>
        <dbReference type="ARBA" id="ARBA00022862"/>
    </source>
</evidence>
<evidence type="ECO:0000256" key="4">
    <source>
        <dbReference type="ARBA" id="ARBA00023002"/>
    </source>
</evidence>
<dbReference type="PANTHER" id="PTHR42801:SF7">
    <property type="entry name" value="SLL1159 PROTEIN"/>
    <property type="match status" value="1"/>
</dbReference>
<evidence type="ECO:0000259" key="10">
    <source>
        <dbReference type="PROSITE" id="PS51352"/>
    </source>
</evidence>
<organism evidence="11 12">
    <name type="scientific">Exophiala sideris</name>
    <dbReference type="NCBI Taxonomy" id="1016849"/>
    <lineage>
        <taxon>Eukaryota</taxon>
        <taxon>Fungi</taxon>
        <taxon>Dikarya</taxon>
        <taxon>Ascomycota</taxon>
        <taxon>Pezizomycotina</taxon>
        <taxon>Eurotiomycetes</taxon>
        <taxon>Chaetothyriomycetidae</taxon>
        <taxon>Chaetothyriales</taxon>
        <taxon>Herpotrichiellaceae</taxon>
        <taxon>Exophiala</taxon>
    </lineage>
</organism>
<dbReference type="EC" id="1.11.1.24" evidence="1"/>
<dbReference type="InterPro" id="IPR050924">
    <property type="entry name" value="Peroxiredoxin_BCP/PrxQ"/>
</dbReference>
<sequence length="215" mass="24031">MTALAPQLTNILENFKKNAPTPVQKSINTANTDFKASYDRGAAIQAGDDLPGFRLTNAVGNEVTSTELLAQGPLLITFYRGEWCPFCNLALRAMQKHLDEFKARNVTFVAITPELPDTTLSTTEKNELEFTVLSDVGNKYARELGILFQQPDTLRPIFDKFGHDLKKRNGDDSFALPIPGTLLVDQKGIVRNTFIEPDYTKRLEPSEALRWIDAL</sequence>
<comment type="similarity">
    <text evidence="8">Belongs to the peroxiredoxin family. BCP/PrxQ subfamily.</text>
</comment>
<keyword evidence="5" id="KW-1015">Disulfide bond</keyword>
<dbReference type="EMBL" id="KN846951">
    <property type="protein sequence ID" value="KIV86668.1"/>
    <property type="molecule type" value="Genomic_DNA"/>
</dbReference>
<keyword evidence="3" id="KW-0049">Antioxidant</keyword>
<evidence type="ECO:0000313" key="11">
    <source>
        <dbReference type="EMBL" id="KIV86668.1"/>
    </source>
</evidence>
<dbReference type="GO" id="GO:0005737">
    <property type="term" value="C:cytoplasm"/>
    <property type="evidence" value="ECO:0007669"/>
    <property type="project" value="TreeGrafter"/>
</dbReference>